<dbReference type="PANTHER" id="PTHR47025:SF10">
    <property type="entry name" value="DNA-BINDING PROTEIN"/>
    <property type="match status" value="1"/>
</dbReference>
<dbReference type="InterPro" id="IPR032308">
    <property type="entry name" value="TDBD"/>
</dbReference>
<dbReference type="GO" id="GO:0003682">
    <property type="term" value="F:chromatin binding"/>
    <property type="evidence" value="ECO:0007669"/>
    <property type="project" value="TreeGrafter"/>
</dbReference>
<comment type="subcellular location">
    <subcellularLocation>
        <location evidence="1">Nucleus</location>
    </subcellularLocation>
</comment>
<dbReference type="PANTHER" id="PTHR47025">
    <property type="entry name" value="AUTOIMMUNE REGULATOR"/>
    <property type="match status" value="1"/>
</dbReference>
<dbReference type="AlphaFoldDB" id="A0A834TK05"/>
<name>A0A834TK05_9FABA</name>
<gene>
    <name evidence="4" type="ORF">G2W53_021717</name>
</gene>
<dbReference type="Pfam" id="PF16135">
    <property type="entry name" value="TDBD"/>
    <property type="match status" value="1"/>
</dbReference>
<dbReference type="Proteomes" id="UP000634136">
    <property type="component" value="Unassembled WGS sequence"/>
</dbReference>
<comment type="caution">
    <text evidence="4">The sequence shown here is derived from an EMBL/GenBank/DDBJ whole genome shotgun (WGS) entry which is preliminary data.</text>
</comment>
<sequence length="701" mass="77896">MAIYGPNSLSIVHVYVDNKRNRELCSNQAHPIFVPSPRKDRVLFGHRSKTSPLVAFSLRERSSFTGAAASPGASQYTHTCLRKTVWLRFLDNLDGADHIISRTWGASVLLFFGGNSFQNKGFWTVKGTGHINDRETKFDNPSKIEPKRPHQWFVDAAEVDFFPNKKQAVQDANGKSGSGISNVTWENNSTFNSVPNQFIGRLFGSESRPANFSEKDSYVVADDSNVRAKMISNQYREDASFGLSISPVEDTEACLSFGGIKKVKVSQVKDSDGVQAPAGQGFNRQNNSDLHQAYSGEVETGPVPIGQAFDKDSNVTLMGLNYNRVDANARSLSGAYGKGHDNIVSIDNSYNKEDTNIISFGGFPNEQDIIPVGRPTGDYGPFYNQSSVQVSTTAHVKELDASDSNAVVNTPQVDKLKPEPMSKNKQEFKAAKKEAPNSFPTNVRSLISTGMLDGVPVKYVSVAREELRGIIKGSGYLCGCQSCNYSKVLNAYEFERHAGCKTKHPNNHIYFENGKTIYQIVQELRSTPESLLFDTIQTVFGAPINQKAFRNWKDSWIVMENGAFFFYGDQGRDWLASILDWLSRERKSNTSVLESVSASLCFISLAIEKKTSSTFRFVFALCNRRTFSAFITQFKELTPSKACSTYSFKEFNPVLIGQCLTLGGVVYDLELLKLLRVWWAAKVRTACLFSVAMRMLASLPN</sequence>
<dbReference type="GO" id="GO:0005634">
    <property type="term" value="C:nucleus"/>
    <property type="evidence" value="ECO:0007669"/>
    <property type="project" value="UniProtKB-SubCell"/>
</dbReference>
<evidence type="ECO:0000313" key="4">
    <source>
        <dbReference type="EMBL" id="KAF7823573.1"/>
    </source>
</evidence>
<evidence type="ECO:0000259" key="3">
    <source>
        <dbReference type="Pfam" id="PF16135"/>
    </source>
</evidence>
<proteinExistence type="predicted"/>
<dbReference type="GO" id="GO:0042393">
    <property type="term" value="F:histone binding"/>
    <property type="evidence" value="ECO:0007669"/>
    <property type="project" value="TreeGrafter"/>
</dbReference>
<keyword evidence="2" id="KW-0539">Nucleus</keyword>
<evidence type="ECO:0000313" key="5">
    <source>
        <dbReference type="Proteomes" id="UP000634136"/>
    </source>
</evidence>
<evidence type="ECO:0000256" key="2">
    <source>
        <dbReference type="ARBA" id="ARBA00023242"/>
    </source>
</evidence>
<dbReference type="EMBL" id="JAAIUW010000007">
    <property type="protein sequence ID" value="KAF7823573.1"/>
    <property type="molecule type" value="Genomic_DNA"/>
</dbReference>
<dbReference type="GO" id="GO:0045944">
    <property type="term" value="P:positive regulation of transcription by RNA polymerase II"/>
    <property type="evidence" value="ECO:0007669"/>
    <property type="project" value="TreeGrafter"/>
</dbReference>
<protein>
    <recommendedName>
        <fullName evidence="3">Tify domain-containing protein</fullName>
    </recommendedName>
</protein>
<dbReference type="OrthoDB" id="1714123at2759"/>
<feature type="domain" description="Tify" evidence="3">
    <location>
        <begin position="469"/>
        <end position="524"/>
    </location>
</feature>
<accession>A0A834TK05</accession>
<evidence type="ECO:0000256" key="1">
    <source>
        <dbReference type="ARBA" id="ARBA00004123"/>
    </source>
</evidence>
<keyword evidence="5" id="KW-1185">Reference proteome</keyword>
<reference evidence="4" key="1">
    <citation type="submission" date="2020-09" db="EMBL/GenBank/DDBJ databases">
        <title>Genome-Enabled Discovery of Anthraquinone Biosynthesis in Senna tora.</title>
        <authorList>
            <person name="Kang S.-H."/>
            <person name="Pandey R.P."/>
            <person name="Lee C.-M."/>
            <person name="Sim J.-S."/>
            <person name="Jeong J.-T."/>
            <person name="Choi B.-S."/>
            <person name="Jung M."/>
            <person name="Ginzburg D."/>
            <person name="Zhao K."/>
            <person name="Won S.Y."/>
            <person name="Oh T.-J."/>
            <person name="Yu Y."/>
            <person name="Kim N.-H."/>
            <person name="Lee O.R."/>
            <person name="Lee T.-H."/>
            <person name="Bashyal P."/>
            <person name="Kim T.-S."/>
            <person name="Lee W.-H."/>
            <person name="Kawkins C."/>
            <person name="Kim C.-K."/>
            <person name="Kim J.S."/>
            <person name="Ahn B.O."/>
            <person name="Rhee S.Y."/>
            <person name="Sohng J.K."/>
        </authorList>
    </citation>
    <scope>NUCLEOTIDE SEQUENCE</scope>
    <source>
        <tissue evidence="4">Leaf</tissue>
    </source>
</reference>
<organism evidence="4 5">
    <name type="scientific">Senna tora</name>
    <dbReference type="NCBI Taxonomy" id="362788"/>
    <lineage>
        <taxon>Eukaryota</taxon>
        <taxon>Viridiplantae</taxon>
        <taxon>Streptophyta</taxon>
        <taxon>Embryophyta</taxon>
        <taxon>Tracheophyta</taxon>
        <taxon>Spermatophyta</taxon>
        <taxon>Magnoliopsida</taxon>
        <taxon>eudicotyledons</taxon>
        <taxon>Gunneridae</taxon>
        <taxon>Pentapetalae</taxon>
        <taxon>rosids</taxon>
        <taxon>fabids</taxon>
        <taxon>Fabales</taxon>
        <taxon>Fabaceae</taxon>
        <taxon>Caesalpinioideae</taxon>
        <taxon>Cassia clade</taxon>
        <taxon>Senna</taxon>
    </lineage>
</organism>
<dbReference type="GO" id="GO:0000977">
    <property type="term" value="F:RNA polymerase II transcription regulatory region sequence-specific DNA binding"/>
    <property type="evidence" value="ECO:0007669"/>
    <property type="project" value="TreeGrafter"/>
</dbReference>